<sequence length="175" mass="20409">MHLGSQIFGAQFGAHSFKSYIPIIAAILVAAVVGEIAHNAKTRRHQREHVQRLSRMRQLVRRQRRRRDLALLEAEKRERRAMRKLPPKNRKHRHLYEPEGRETGHAPDEVDLPPETTQFMHHTKPQRYQTHEAPNLEKSKSVRCNEQMEQKGRISTRFMSATPATGEEDKKAEGR</sequence>
<feature type="transmembrane region" description="Helical" evidence="2">
    <location>
        <begin position="20"/>
        <end position="37"/>
    </location>
</feature>
<keyword evidence="4" id="KW-1185">Reference proteome</keyword>
<feature type="compositionally biased region" description="Basic residues" evidence="1">
    <location>
        <begin position="79"/>
        <end position="94"/>
    </location>
</feature>
<organism evidence="3 4">
    <name type="scientific">Cyclospora cayetanensis</name>
    <dbReference type="NCBI Taxonomy" id="88456"/>
    <lineage>
        <taxon>Eukaryota</taxon>
        <taxon>Sar</taxon>
        <taxon>Alveolata</taxon>
        <taxon>Apicomplexa</taxon>
        <taxon>Conoidasida</taxon>
        <taxon>Coccidia</taxon>
        <taxon>Eucoccidiorida</taxon>
        <taxon>Eimeriorina</taxon>
        <taxon>Eimeriidae</taxon>
        <taxon>Cyclospora</taxon>
    </lineage>
</organism>
<evidence type="ECO:0000256" key="1">
    <source>
        <dbReference type="SAM" id="MobiDB-lite"/>
    </source>
</evidence>
<dbReference type="InParanoid" id="A0A1D3D653"/>
<evidence type="ECO:0008006" key="5">
    <source>
        <dbReference type="Google" id="ProtNLM"/>
    </source>
</evidence>
<dbReference type="EMBL" id="JROU02000572">
    <property type="protein sequence ID" value="OEH78932.1"/>
    <property type="molecule type" value="Genomic_DNA"/>
</dbReference>
<proteinExistence type="predicted"/>
<evidence type="ECO:0000313" key="4">
    <source>
        <dbReference type="Proteomes" id="UP000095192"/>
    </source>
</evidence>
<comment type="caution">
    <text evidence="3">The sequence shown here is derived from an EMBL/GenBank/DDBJ whole genome shotgun (WGS) entry which is preliminary data.</text>
</comment>
<evidence type="ECO:0000256" key="2">
    <source>
        <dbReference type="SAM" id="Phobius"/>
    </source>
</evidence>
<dbReference type="VEuPathDB" id="ToxoDB:cyc_05775"/>
<accession>A0A1D3D653</accession>
<evidence type="ECO:0000313" key="3">
    <source>
        <dbReference type="EMBL" id="OEH78932.1"/>
    </source>
</evidence>
<keyword evidence="2" id="KW-1133">Transmembrane helix</keyword>
<feature type="compositionally biased region" description="Basic and acidic residues" evidence="1">
    <location>
        <begin position="95"/>
        <end position="108"/>
    </location>
</feature>
<dbReference type="Proteomes" id="UP000095192">
    <property type="component" value="Unassembled WGS sequence"/>
</dbReference>
<keyword evidence="2" id="KW-0472">Membrane</keyword>
<dbReference type="AlphaFoldDB" id="A0A1D3D653"/>
<protein>
    <recommendedName>
        <fullName evidence="5">Transmembrane protein</fullName>
    </recommendedName>
</protein>
<keyword evidence="2" id="KW-0812">Transmembrane</keyword>
<name>A0A1D3D653_9EIME</name>
<reference evidence="3 4" key="1">
    <citation type="journal article" date="2016" name="BMC Genomics">
        <title>Comparative genomics reveals Cyclospora cayetanensis possesses coccidia-like metabolism and invasion components but unique surface antigens.</title>
        <authorList>
            <person name="Liu S."/>
            <person name="Wang L."/>
            <person name="Zheng H."/>
            <person name="Xu Z."/>
            <person name="Roellig D.M."/>
            <person name="Li N."/>
            <person name="Frace M.A."/>
            <person name="Tang K."/>
            <person name="Arrowood M.J."/>
            <person name="Moss D.M."/>
            <person name="Zhang L."/>
            <person name="Feng Y."/>
            <person name="Xiao L."/>
        </authorList>
    </citation>
    <scope>NUCLEOTIDE SEQUENCE [LARGE SCALE GENOMIC DNA]</scope>
    <source>
        <strain evidence="3 4">CHN_HEN01</strain>
    </source>
</reference>
<feature type="region of interest" description="Disordered" evidence="1">
    <location>
        <begin position="78"/>
        <end position="175"/>
    </location>
</feature>
<gene>
    <name evidence="3" type="ORF">cyc_05775</name>
</gene>